<keyword evidence="4" id="KW-1185">Reference proteome</keyword>
<feature type="compositionally biased region" description="Polar residues" evidence="1">
    <location>
        <begin position="7"/>
        <end position="18"/>
    </location>
</feature>
<evidence type="ECO:0000259" key="2">
    <source>
        <dbReference type="PROSITE" id="PS51677"/>
    </source>
</evidence>
<comment type="caution">
    <text evidence="3">The sequence shown here is derived from an EMBL/GenBank/DDBJ whole genome shotgun (WGS) entry which is preliminary data.</text>
</comment>
<dbReference type="GO" id="GO:0005975">
    <property type="term" value="P:carbohydrate metabolic process"/>
    <property type="evidence" value="ECO:0007669"/>
    <property type="project" value="InterPro"/>
</dbReference>
<dbReference type="Pfam" id="PF01522">
    <property type="entry name" value="Polysacc_deac_1"/>
    <property type="match status" value="1"/>
</dbReference>
<name>A0A549YN14_9BACI</name>
<dbReference type="AlphaFoldDB" id="A0A549YN14"/>
<feature type="compositionally biased region" description="Low complexity" evidence="1">
    <location>
        <begin position="53"/>
        <end position="64"/>
    </location>
</feature>
<feature type="region of interest" description="Disordered" evidence="1">
    <location>
        <begin position="1"/>
        <end position="64"/>
    </location>
</feature>
<dbReference type="InterPro" id="IPR011330">
    <property type="entry name" value="Glyco_hydro/deAcase_b/a-brl"/>
</dbReference>
<dbReference type="GO" id="GO:0016810">
    <property type="term" value="F:hydrolase activity, acting on carbon-nitrogen (but not peptide) bonds"/>
    <property type="evidence" value="ECO:0007669"/>
    <property type="project" value="InterPro"/>
</dbReference>
<dbReference type="PROSITE" id="PS51677">
    <property type="entry name" value="NODB"/>
    <property type="match status" value="1"/>
</dbReference>
<feature type="compositionally biased region" description="Basic and acidic residues" evidence="1">
    <location>
        <begin position="19"/>
        <end position="28"/>
    </location>
</feature>
<dbReference type="Proteomes" id="UP000319280">
    <property type="component" value="Unassembled WGS sequence"/>
</dbReference>
<organism evidence="3 4">
    <name type="scientific">Lentibacillus cibarius</name>
    <dbReference type="NCBI Taxonomy" id="2583219"/>
    <lineage>
        <taxon>Bacteria</taxon>
        <taxon>Bacillati</taxon>
        <taxon>Bacillota</taxon>
        <taxon>Bacilli</taxon>
        <taxon>Bacillales</taxon>
        <taxon>Bacillaceae</taxon>
        <taxon>Lentibacillus</taxon>
    </lineage>
</organism>
<accession>A0A549YN14</accession>
<gene>
    <name evidence="3" type="ORF">FH966_11530</name>
</gene>
<evidence type="ECO:0000256" key="1">
    <source>
        <dbReference type="SAM" id="MobiDB-lite"/>
    </source>
</evidence>
<dbReference type="InterPro" id="IPR002509">
    <property type="entry name" value="NODB_dom"/>
</dbReference>
<reference evidence="3 4" key="1">
    <citation type="submission" date="2019-07" db="EMBL/GenBank/DDBJ databases">
        <title>Genomic analysis of Lentibacillus sp. NKC851-2.</title>
        <authorList>
            <person name="Oh Y.J."/>
        </authorList>
    </citation>
    <scope>NUCLEOTIDE SEQUENCE [LARGE SCALE GENOMIC DNA]</scope>
    <source>
        <strain evidence="3 4">NKC851-2</strain>
    </source>
</reference>
<dbReference type="InterPro" id="IPR050248">
    <property type="entry name" value="Polysacc_deacetylase_ArnD"/>
</dbReference>
<dbReference type="CDD" id="cd10917">
    <property type="entry name" value="CE4_NodB_like_6s_7s"/>
    <property type="match status" value="1"/>
</dbReference>
<dbReference type="EMBL" id="VJMZ01000001">
    <property type="protein sequence ID" value="TRM13266.1"/>
    <property type="molecule type" value="Genomic_DNA"/>
</dbReference>
<proteinExistence type="predicted"/>
<protein>
    <submittedName>
        <fullName evidence="3">Polysaccharide deacetylase family protein</fullName>
    </submittedName>
</protein>
<dbReference type="SUPFAM" id="SSF88713">
    <property type="entry name" value="Glycoside hydrolase/deacetylase"/>
    <property type="match status" value="1"/>
</dbReference>
<evidence type="ECO:0000313" key="4">
    <source>
        <dbReference type="Proteomes" id="UP000319280"/>
    </source>
</evidence>
<feature type="domain" description="NodB homology" evidence="2">
    <location>
        <begin position="83"/>
        <end position="272"/>
    </location>
</feature>
<dbReference type="PANTHER" id="PTHR10587">
    <property type="entry name" value="GLYCOSYL TRANSFERASE-RELATED"/>
    <property type="match status" value="1"/>
</dbReference>
<sequence length="281" mass="31541">MILGACTENTDGTGINTGSDHHQERENEQTGSGGQTTTDQNKNEPEKNEQTNQQQEADAPAEPQYKINAETSSVVPIDDANEKVVLLTFDDAPDEYALEMANTLKSMDANAIFFINGHFLESTEGQNMLKKIDDMGFVIGNHTYNHSYLPDLSEQEQRDQIVSLNDTIEDIIGKRPQFFRPPNGANTDFTKKLAEQEGMVSMNWTYGYDYFEPYMDTEKIKEAMISGKGPEVDVPYSLLKPGANLLMHDREWTAAALEDIVTGLRDKGYKIVDPMRIQTIE</sequence>
<dbReference type="Gene3D" id="3.20.20.370">
    <property type="entry name" value="Glycoside hydrolase/deacetylase"/>
    <property type="match status" value="1"/>
</dbReference>
<evidence type="ECO:0000313" key="3">
    <source>
        <dbReference type="EMBL" id="TRM13266.1"/>
    </source>
</evidence>